<dbReference type="EMBL" id="DF820455">
    <property type="protein sequence ID" value="GAK49964.1"/>
    <property type="molecule type" value="Genomic_DNA"/>
</dbReference>
<evidence type="ECO:0000259" key="1">
    <source>
        <dbReference type="Pfam" id="PF17761"/>
    </source>
</evidence>
<organism evidence="2">
    <name type="scientific">Candidatus Moduliflexus flocculans</name>
    <dbReference type="NCBI Taxonomy" id="1499966"/>
    <lineage>
        <taxon>Bacteria</taxon>
        <taxon>Candidatus Moduliflexota</taxon>
        <taxon>Candidatus Moduliflexia</taxon>
        <taxon>Candidatus Moduliflexales</taxon>
        <taxon>Candidatus Moduliflexaceae</taxon>
    </lineage>
</organism>
<accession>A0A0S6VVZ0</accession>
<dbReference type="Proteomes" id="UP000030700">
    <property type="component" value="Unassembled WGS sequence"/>
</dbReference>
<dbReference type="PANTHER" id="PTHR30547">
    <property type="entry name" value="UNCHARACTERIZED PROTEIN YHCG-RELATED"/>
    <property type="match status" value="1"/>
</dbReference>
<feature type="domain" description="YhcG N-terminal" evidence="1">
    <location>
        <begin position="10"/>
        <end position="75"/>
    </location>
</feature>
<dbReference type="HOGENOM" id="CLU_140246_1_0_0"/>
<proteinExistence type="predicted"/>
<name>A0A0S6VVZ0_9BACT</name>
<dbReference type="InterPro" id="IPR041527">
    <property type="entry name" value="YhcG_N"/>
</dbReference>
<reference evidence="2" key="1">
    <citation type="journal article" date="2015" name="PeerJ">
        <title>First genomic representation of candidate bacterial phylum KSB3 points to enhanced environmental sensing as a trigger of wastewater bulking.</title>
        <authorList>
            <person name="Sekiguchi Y."/>
            <person name="Ohashi A."/>
            <person name="Parks D.H."/>
            <person name="Yamauchi T."/>
            <person name="Tyson G.W."/>
            <person name="Hugenholtz P."/>
        </authorList>
    </citation>
    <scope>NUCLEOTIDE SEQUENCE [LARGE SCALE GENOMIC DNA]</scope>
</reference>
<gene>
    <name evidence="2" type="ORF">U14_01189</name>
</gene>
<protein>
    <submittedName>
        <fullName evidence="2">Putative cytoplasmic protein</fullName>
    </submittedName>
</protein>
<dbReference type="AlphaFoldDB" id="A0A0S6VVZ0"/>
<keyword evidence="3" id="KW-1185">Reference proteome</keyword>
<sequence>MIQHQQLYQDICELIEHARSSVYQTANWAMVRTYWEIGKRIVEEEQHGENRAEYGKFLVAHLSEKLTAEFGKGFDK</sequence>
<dbReference type="InterPro" id="IPR053148">
    <property type="entry name" value="PD-DEXK-like_domain"/>
</dbReference>
<evidence type="ECO:0000313" key="2">
    <source>
        <dbReference type="EMBL" id="GAK49964.1"/>
    </source>
</evidence>
<dbReference type="Pfam" id="PF17761">
    <property type="entry name" value="DUF1016_N"/>
    <property type="match status" value="1"/>
</dbReference>
<dbReference type="PANTHER" id="PTHR30547:SF5">
    <property type="entry name" value="NUCLEASE YHCG-RELATED"/>
    <property type="match status" value="1"/>
</dbReference>
<dbReference type="STRING" id="1499966.U14_01189"/>
<evidence type="ECO:0000313" key="3">
    <source>
        <dbReference type="Proteomes" id="UP000030700"/>
    </source>
</evidence>